<evidence type="ECO:0000259" key="6">
    <source>
        <dbReference type="Pfam" id="PF25944"/>
    </source>
</evidence>
<dbReference type="InterPro" id="IPR058625">
    <property type="entry name" value="MdtA-like_BSH"/>
</dbReference>
<evidence type="ECO:0000256" key="1">
    <source>
        <dbReference type="ARBA" id="ARBA00009477"/>
    </source>
</evidence>
<feature type="domain" description="YknX-like C-terminal permuted SH3-like" evidence="7">
    <location>
        <begin position="295"/>
        <end position="361"/>
    </location>
</feature>
<evidence type="ECO:0000256" key="3">
    <source>
        <dbReference type="SAM" id="MobiDB-lite"/>
    </source>
</evidence>
<feature type="domain" description="Multidrug resistance protein MdtA-like alpha-helical hairpin" evidence="4">
    <location>
        <begin position="101"/>
        <end position="170"/>
    </location>
</feature>
<dbReference type="Gene3D" id="1.10.287.470">
    <property type="entry name" value="Helix hairpin bin"/>
    <property type="match status" value="1"/>
</dbReference>
<feature type="domain" description="Multidrug resistance protein MdtA-like barrel-sandwich hybrid" evidence="5">
    <location>
        <begin position="60"/>
        <end position="198"/>
    </location>
</feature>
<evidence type="ECO:0000259" key="5">
    <source>
        <dbReference type="Pfam" id="PF25917"/>
    </source>
</evidence>
<reference evidence="9" key="1">
    <citation type="journal article" date="2019" name="Int. J. Syst. Evol. Microbiol.">
        <title>The Global Catalogue of Microorganisms (GCM) 10K type strain sequencing project: providing services to taxonomists for standard genome sequencing and annotation.</title>
        <authorList>
            <consortium name="The Broad Institute Genomics Platform"/>
            <consortium name="The Broad Institute Genome Sequencing Center for Infectious Disease"/>
            <person name="Wu L."/>
            <person name="Ma J."/>
        </authorList>
    </citation>
    <scope>NUCLEOTIDE SEQUENCE [LARGE SCALE GENOMIC DNA]</scope>
    <source>
        <strain evidence="9">CCUG 61484</strain>
    </source>
</reference>
<keyword evidence="9" id="KW-1185">Reference proteome</keyword>
<dbReference type="Pfam" id="PF25876">
    <property type="entry name" value="HH_MFP_RND"/>
    <property type="match status" value="1"/>
</dbReference>
<gene>
    <name evidence="8" type="ORF">ACFQZX_11410</name>
</gene>
<proteinExistence type="inferred from homology"/>
<dbReference type="InterPro" id="IPR058637">
    <property type="entry name" value="YknX-like_C"/>
</dbReference>
<dbReference type="Pfam" id="PF25989">
    <property type="entry name" value="YknX_C"/>
    <property type="match status" value="1"/>
</dbReference>
<dbReference type="Gene3D" id="2.40.50.100">
    <property type="match status" value="1"/>
</dbReference>
<dbReference type="PROSITE" id="PS51257">
    <property type="entry name" value="PROKAR_LIPOPROTEIN"/>
    <property type="match status" value="1"/>
</dbReference>
<dbReference type="InterPro" id="IPR058624">
    <property type="entry name" value="MdtA-like_HH"/>
</dbReference>
<evidence type="ECO:0000256" key="2">
    <source>
        <dbReference type="SAM" id="Coils"/>
    </source>
</evidence>
<protein>
    <submittedName>
        <fullName evidence="8">Efflux RND transporter periplasmic adaptor subunit</fullName>
    </submittedName>
</protein>
<dbReference type="Gene3D" id="2.40.30.170">
    <property type="match status" value="1"/>
</dbReference>
<feature type="region of interest" description="Disordered" evidence="3">
    <location>
        <begin position="362"/>
        <end position="383"/>
    </location>
</feature>
<comment type="similarity">
    <text evidence="1">Belongs to the membrane fusion protein (MFP) (TC 8.A.1) family.</text>
</comment>
<dbReference type="InterPro" id="IPR006143">
    <property type="entry name" value="RND_pump_MFP"/>
</dbReference>
<sequence length="383" mass="41109">MKSTYTYCIAALAILSVSACKSKSDKQNAAPPPTSVNVVEANKSDALYYDKYQGTVVALNSVELRSQVSGFITGIFFKEGTVVTKGTPLYEIDKRKYEAAYQQARANLISAKANLSKAQKDIDRYNMLLKSDAVARQTVDQATASFETAQSQVAVAQAGVESAATDLSYATIRAPFTGRIGISQVKLGAQVSPGSTLLNTISTGNPIGVDVVINEQDINRFYRLQKNSTDSTFRLQLPDGSAYNHTGKIFAIDRGVSDQTGTIKVRVQFPNAKDQLKDGMSCVLQVLNDESGNRVQIPYKAVTEQMGEFFVFIAKDTIAEQRKVILGPRIQSNIVITDGIKPGEKVITEGFQRLRDGGKITLGAPSGAAAQGGAGAKSGTQPK</sequence>
<dbReference type="InterPro" id="IPR058626">
    <property type="entry name" value="MdtA-like_b-barrel"/>
</dbReference>
<dbReference type="SUPFAM" id="SSF111369">
    <property type="entry name" value="HlyD-like secretion proteins"/>
    <property type="match status" value="1"/>
</dbReference>
<evidence type="ECO:0000259" key="4">
    <source>
        <dbReference type="Pfam" id="PF25876"/>
    </source>
</evidence>
<dbReference type="PANTHER" id="PTHR30158">
    <property type="entry name" value="ACRA/E-RELATED COMPONENT OF DRUG EFFLUX TRANSPORTER"/>
    <property type="match status" value="1"/>
</dbReference>
<dbReference type="RefSeq" id="WP_377115221.1">
    <property type="nucleotide sequence ID" value="NZ_JBHTHZ010000005.1"/>
</dbReference>
<feature type="coiled-coil region" evidence="2">
    <location>
        <begin position="94"/>
        <end position="128"/>
    </location>
</feature>
<dbReference type="Pfam" id="PF25944">
    <property type="entry name" value="Beta-barrel_RND"/>
    <property type="match status" value="1"/>
</dbReference>
<evidence type="ECO:0000259" key="7">
    <source>
        <dbReference type="Pfam" id="PF25989"/>
    </source>
</evidence>
<dbReference type="Pfam" id="PF25917">
    <property type="entry name" value="BSH_RND"/>
    <property type="match status" value="1"/>
</dbReference>
<dbReference type="Proteomes" id="UP001597010">
    <property type="component" value="Unassembled WGS sequence"/>
</dbReference>
<dbReference type="EMBL" id="JBHTHZ010000005">
    <property type="protein sequence ID" value="MFD0794229.1"/>
    <property type="molecule type" value="Genomic_DNA"/>
</dbReference>
<dbReference type="NCBIfam" id="TIGR01730">
    <property type="entry name" value="RND_mfp"/>
    <property type="match status" value="1"/>
</dbReference>
<comment type="caution">
    <text evidence="8">The sequence shown here is derived from an EMBL/GenBank/DDBJ whole genome shotgun (WGS) entry which is preliminary data.</text>
</comment>
<keyword evidence="2" id="KW-0175">Coiled coil</keyword>
<organism evidence="8 9">
    <name type="scientific">Mucilaginibacter litoreus</name>
    <dbReference type="NCBI Taxonomy" id="1048221"/>
    <lineage>
        <taxon>Bacteria</taxon>
        <taxon>Pseudomonadati</taxon>
        <taxon>Bacteroidota</taxon>
        <taxon>Sphingobacteriia</taxon>
        <taxon>Sphingobacteriales</taxon>
        <taxon>Sphingobacteriaceae</taxon>
        <taxon>Mucilaginibacter</taxon>
    </lineage>
</organism>
<evidence type="ECO:0000313" key="8">
    <source>
        <dbReference type="EMBL" id="MFD0794229.1"/>
    </source>
</evidence>
<dbReference type="Gene3D" id="2.40.420.20">
    <property type="match status" value="1"/>
</dbReference>
<accession>A0ABW3ATU4</accession>
<evidence type="ECO:0000313" key="9">
    <source>
        <dbReference type="Proteomes" id="UP001597010"/>
    </source>
</evidence>
<name>A0ABW3ATU4_9SPHI</name>
<feature type="domain" description="Multidrug resistance protein MdtA-like beta-barrel" evidence="6">
    <location>
        <begin position="206"/>
        <end position="281"/>
    </location>
</feature>